<feature type="transmembrane region" description="Helical" evidence="8">
    <location>
        <begin position="133"/>
        <end position="150"/>
    </location>
</feature>
<feature type="transmembrane region" description="Helical" evidence="8">
    <location>
        <begin position="241"/>
        <end position="262"/>
    </location>
</feature>
<gene>
    <name evidence="10" type="ORF">UFOPK1650_00749</name>
</gene>
<feature type="domain" description="EamA" evidence="9">
    <location>
        <begin position="158"/>
        <end position="287"/>
    </location>
</feature>
<evidence type="ECO:0000256" key="4">
    <source>
        <dbReference type="ARBA" id="ARBA00022475"/>
    </source>
</evidence>
<comment type="subcellular location">
    <subcellularLocation>
        <location evidence="1">Cell membrane</location>
        <topology evidence="1">Multi-pass membrane protein</topology>
    </subcellularLocation>
</comment>
<dbReference type="EMBL" id="CAEZTJ010000107">
    <property type="protein sequence ID" value="CAB4571877.1"/>
    <property type="molecule type" value="Genomic_DNA"/>
</dbReference>
<dbReference type="Pfam" id="PF00892">
    <property type="entry name" value="EamA"/>
    <property type="match status" value="2"/>
</dbReference>
<dbReference type="PANTHER" id="PTHR22911:SF137">
    <property type="entry name" value="SOLUTE CARRIER FAMILY 35 MEMBER G2-RELATED"/>
    <property type="match status" value="1"/>
</dbReference>
<feature type="transmembrane region" description="Helical" evidence="8">
    <location>
        <begin position="274"/>
        <end position="292"/>
    </location>
</feature>
<dbReference type="SUPFAM" id="SSF103481">
    <property type="entry name" value="Multidrug resistance efflux transporter EmrE"/>
    <property type="match status" value="2"/>
</dbReference>
<feature type="transmembrane region" description="Helical" evidence="8">
    <location>
        <begin position="44"/>
        <end position="65"/>
    </location>
</feature>
<feature type="transmembrane region" description="Helical" evidence="8">
    <location>
        <begin position="215"/>
        <end position="234"/>
    </location>
</feature>
<reference evidence="10" key="1">
    <citation type="submission" date="2020-05" db="EMBL/GenBank/DDBJ databases">
        <authorList>
            <person name="Chiriac C."/>
            <person name="Salcher M."/>
            <person name="Ghai R."/>
            <person name="Kavagutti S V."/>
        </authorList>
    </citation>
    <scope>NUCLEOTIDE SEQUENCE</scope>
</reference>
<keyword evidence="6 8" id="KW-1133">Transmembrane helix</keyword>
<organism evidence="10">
    <name type="scientific">freshwater metagenome</name>
    <dbReference type="NCBI Taxonomy" id="449393"/>
    <lineage>
        <taxon>unclassified sequences</taxon>
        <taxon>metagenomes</taxon>
        <taxon>ecological metagenomes</taxon>
    </lineage>
</organism>
<dbReference type="GO" id="GO:0005886">
    <property type="term" value="C:plasma membrane"/>
    <property type="evidence" value="ECO:0007669"/>
    <property type="project" value="UniProtKB-SubCell"/>
</dbReference>
<dbReference type="PANTHER" id="PTHR22911">
    <property type="entry name" value="ACYL-MALONYL CONDENSING ENZYME-RELATED"/>
    <property type="match status" value="1"/>
</dbReference>
<evidence type="ECO:0000256" key="8">
    <source>
        <dbReference type="SAM" id="Phobius"/>
    </source>
</evidence>
<sequence>MTQKEERGSTFATGVFFGASAYTLWGLLPFYWQFLDGVAATEILVHRGLWSLLICLAFLMISRKIKVFWGLVRDRRTFAILAFASLLLTINWGVYIWSVTVDRVVESALGYYITPLMSVTFGVLILKEEISRAQRIAISFAAVGVVILTIGYGALPWIALALACTWGGYSLIKKQLKLGALESLSVETLIALIPSTGYIIYLARSGDASFGTSLSTSLLLVGGGLATVIPLLLFNGATNRLPLVTVGLLQYLTPTIMFFIGVGINHENMNPIKLIGFVMIWLALFVFGRDLVRSSRAVDHS</sequence>
<evidence type="ECO:0000256" key="6">
    <source>
        <dbReference type="ARBA" id="ARBA00022989"/>
    </source>
</evidence>
<dbReference type="NCBIfam" id="TIGR00688">
    <property type="entry name" value="rarD"/>
    <property type="match status" value="1"/>
</dbReference>
<evidence type="ECO:0000256" key="7">
    <source>
        <dbReference type="ARBA" id="ARBA00023136"/>
    </source>
</evidence>
<name>A0A6J6E6U0_9ZZZZ</name>
<feature type="transmembrane region" description="Helical" evidence="8">
    <location>
        <begin position="184"/>
        <end position="203"/>
    </location>
</feature>
<evidence type="ECO:0000256" key="3">
    <source>
        <dbReference type="ARBA" id="ARBA00022448"/>
    </source>
</evidence>
<feature type="transmembrane region" description="Helical" evidence="8">
    <location>
        <begin position="77"/>
        <end position="97"/>
    </location>
</feature>
<evidence type="ECO:0000259" key="9">
    <source>
        <dbReference type="Pfam" id="PF00892"/>
    </source>
</evidence>
<dbReference type="InterPro" id="IPR004626">
    <property type="entry name" value="RarD"/>
</dbReference>
<accession>A0A6J6E6U0</accession>
<evidence type="ECO:0000256" key="1">
    <source>
        <dbReference type="ARBA" id="ARBA00004651"/>
    </source>
</evidence>
<keyword evidence="4" id="KW-1003">Cell membrane</keyword>
<dbReference type="AlphaFoldDB" id="A0A6J6E6U0"/>
<protein>
    <submittedName>
        <fullName evidence="10">Unannotated protein</fullName>
    </submittedName>
</protein>
<evidence type="ECO:0000313" key="10">
    <source>
        <dbReference type="EMBL" id="CAB4571877.1"/>
    </source>
</evidence>
<feature type="transmembrane region" description="Helical" evidence="8">
    <location>
        <begin position="12"/>
        <end position="32"/>
    </location>
</feature>
<keyword evidence="3" id="KW-0813">Transport</keyword>
<feature type="transmembrane region" description="Helical" evidence="8">
    <location>
        <begin position="109"/>
        <end position="126"/>
    </location>
</feature>
<keyword evidence="7 8" id="KW-0472">Membrane</keyword>
<proteinExistence type="inferred from homology"/>
<keyword evidence="5 8" id="KW-0812">Transmembrane</keyword>
<evidence type="ECO:0000256" key="5">
    <source>
        <dbReference type="ARBA" id="ARBA00022692"/>
    </source>
</evidence>
<dbReference type="InterPro" id="IPR000620">
    <property type="entry name" value="EamA_dom"/>
</dbReference>
<dbReference type="InterPro" id="IPR037185">
    <property type="entry name" value="EmrE-like"/>
</dbReference>
<evidence type="ECO:0000256" key="2">
    <source>
        <dbReference type="ARBA" id="ARBA00007362"/>
    </source>
</evidence>
<feature type="domain" description="EamA" evidence="9">
    <location>
        <begin position="13"/>
        <end position="149"/>
    </location>
</feature>
<comment type="similarity">
    <text evidence="2">Belongs to the EamA transporter family.</text>
</comment>